<organism evidence="7 8">
    <name type="scientific">Paenibacillus mellifer</name>
    <dbReference type="NCBI Taxonomy" id="2937794"/>
    <lineage>
        <taxon>Bacteria</taxon>
        <taxon>Bacillati</taxon>
        <taxon>Bacillota</taxon>
        <taxon>Bacilli</taxon>
        <taxon>Bacillales</taxon>
        <taxon>Paenibacillaceae</taxon>
        <taxon>Paenibacillus</taxon>
    </lineage>
</organism>
<evidence type="ECO:0000313" key="8">
    <source>
        <dbReference type="Proteomes" id="UP001139534"/>
    </source>
</evidence>
<keyword evidence="4" id="KW-0862">Zinc</keyword>
<protein>
    <submittedName>
        <fullName evidence="7">Dioxygenase</fullName>
    </submittedName>
</protein>
<keyword evidence="8" id="KW-1185">Reference proteome</keyword>
<keyword evidence="5" id="KW-0560">Oxidoreductase</keyword>
<keyword evidence="3" id="KW-0479">Metal-binding</keyword>
<comment type="cofactor">
    <cofactor evidence="1">
        <name>Zn(2+)</name>
        <dbReference type="ChEBI" id="CHEBI:29105"/>
    </cofactor>
</comment>
<evidence type="ECO:0000256" key="2">
    <source>
        <dbReference type="ARBA" id="ARBA00007581"/>
    </source>
</evidence>
<evidence type="ECO:0000256" key="4">
    <source>
        <dbReference type="ARBA" id="ARBA00022833"/>
    </source>
</evidence>
<gene>
    <name evidence="7" type="ORF">M0651_18485</name>
</gene>
<comment type="caution">
    <text evidence="7">The sequence shown here is derived from an EMBL/GenBank/DDBJ whole genome shotgun (WGS) entry which is preliminary data.</text>
</comment>
<dbReference type="Proteomes" id="UP001139534">
    <property type="component" value="Unassembled WGS sequence"/>
</dbReference>
<feature type="domain" description="Extradiol ring-cleavage dioxygenase class III enzyme subunit B" evidence="6">
    <location>
        <begin position="5"/>
        <end position="241"/>
    </location>
</feature>
<dbReference type="PIRSF" id="PIRSF006157">
    <property type="entry name" value="Doxgns_DODA"/>
    <property type="match status" value="1"/>
</dbReference>
<dbReference type="AlphaFoldDB" id="A0A9X1Y1N4"/>
<dbReference type="Pfam" id="PF02900">
    <property type="entry name" value="LigB"/>
    <property type="match status" value="1"/>
</dbReference>
<dbReference type="EMBL" id="JALPRK010000020">
    <property type="protein sequence ID" value="MCK8489164.1"/>
    <property type="molecule type" value="Genomic_DNA"/>
</dbReference>
<dbReference type="GO" id="GO:0008198">
    <property type="term" value="F:ferrous iron binding"/>
    <property type="evidence" value="ECO:0007669"/>
    <property type="project" value="InterPro"/>
</dbReference>
<keyword evidence="7" id="KW-0223">Dioxygenase</keyword>
<dbReference type="PANTHER" id="PTHR30096">
    <property type="entry name" value="4,5-DOPA DIOXYGENASE EXTRADIOL-LIKE PROTEIN"/>
    <property type="match status" value="1"/>
</dbReference>
<dbReference type="InterPro" id="IPR004183">
    <property type="entry name" value="Xdiol_dOase_suB"/>
</dbReference>
<dbReference type="CDD" id="cd07363">
    <property type="entry name" value="45_DOPA_Dioxygenase"/>
    <property type="match status" value="1"/>
</dbReference>
<evidence type="ECO:0000259" key="6">
    <source>
        <dbReference type="Pfam" id="PF02900"/>
    </source>
</evidence>
<sequence>MSQPALFIAHGSPTLAIEQNAYTEFLRQLGQETLELPKAVVIFSAHWDDPVQWVSTDTAHTTMHDFYGFPDEMYAIEYPAPGSTELSGEIEAIFRAHNLPYKPSVGRGLDHGAWVVLQLLFPSAEIPVVALSVDAKREPEEQYAIGKMLSELRHQNILVIGSGGLVHNLRLLDWEAGKPEAWAVEFDDWVGQQLQSWDLRQLFDYDHKAPHVRMAIPSYGREHFAPLLYAMGAADDERRAVKLFQDYQYGSLSLNCWKFGGS</sequence>
<evidence type="ECO:0000256" key="5">
    <source>
        <dbReference type="ARBA" id="ARBA00023002"/>
    </source>
</evidence>
<dbReference type="InterPro" id="IPR014436">
    <property type="entry name" value="Extradiol_dOase_DODA"/>
</dbReference>
<dbReference type="GO" id="GO:0008270">
    <property type="term" value="F:zinc ion binding"/>
    <property type="evidence" value="ECO:0007669"/>
    <property type="project" value="InterPro"/>
</dbReference>
<evidence type="ECO:0000313" key="7">
    <source>
        <dbReference type="EMBL" id="MCK8489164.1"/>
    </source>
</evidence>
<name>A0A9X1Y1N4_9BACL</name>
<comment type="similarity">
    <text evidence="2">Belongs to the DODA-type extradiol aromatic ring-opening dioxygenase family.</text>
</comment>
<accession>A0A9X1Y1N4</accession>
<dbReference type="RefSeq" id="WP_248553202.1">
    <property type="nucleotide sequence ID" value="NZ_JALPRK010000020.1"/>
</dbReference>
<evidence type="ECO:0000256" key="3">
    <source>
        <dbReference type="ARBA" id="ARBA00022723"/>
    </source>
</evidence>
<dbReference type="SUPFAM" id="SSF53213">
    <property type="entry name" value="LigB-like"/>
    <property type="match status" value="1"/>
</dbReference>
<proteinExistence type="inferred from homology"/>
<reference evidence="7" key="1">
    <citation type="submission" date="2022-04" db="EMBL/GenBank/DDBJ databases">
        <authorList>
            <person name="Seo M.-J."/>
        </authorList>
    </citation>
    <scope>NUCLEOTIDE SEQUENCE</scope>
    <source>
        <strain evidence="7">MBLB2552</strain>
    </source>
</reference>
<dbReference type="Gene3D" id="3.40.830.10">
    <property type="entry name" value="LigB-like"/>
    <property type="match status" value="1"/>
</dbReference>
<evidence type="ECO:0000256" key="1">
    <source>
        <dbReference type="ARBA" id="ARBA00001947"/>
    </source>
</evidence>
<dbReference type="GO" id="GO:0016702">
    <property type="term" value="F:oxidoreductase activity, acting on single donors with incorporation of molecular oxygen, incorporation of two atoms of oxygen"/>
    <property type="evidence" value="ECO:0007669"/>
    <property type="project" value="UniProtKB-ARBA"/>
</dbReference>
<dbReference type="PANTHER" id="PTHR30096:SF0">
    <property type="entry name" value="4,5-DOPA DIOXYGENASE EXTRADIOL-LIKE PROTEIN"/>
    <property type="match status" value="1"/>
</dbReference>